<reference evidence="2" key="1">
    <citation type="submission" date="2015-04" db="UniProtKB">
        <authorList>
            <consortium name="EnsemblPlants"/>
        </authorList>
    </citation>
    <scope>IDENTIFICATION</scope>
</reference>
<dbReference type="Proteomes" id="UP000026961">
    <property type="component" value="Chromosome 6"/>
</dbReference>
<reference evidence="2" key="2">
    <citation type="submission" date="2018-05" db="EMBL/GenBank/DDBJ databases">
        <title>OgluRS3 (Oryza glumaepatula Reference Sequence Version 3).</title>
        <authorList>
            <person name="Zhang J."/>
            <person name="Kudrna D."/>
            <person name="Lee S."/>
            <person name="Talag J."/>
            <person name="Welchert J."/>
            <person name="Wing R.A."/>
        </authorList>
    </citation>
    <scope>NUCLEOTIDE SEQUENCE [LARGE SCALE GENOMIC DNA]</scope>
</reference>
<evidence type="ECO:0000313" key="3">
    <source>
        <dbReference type="Proteomes" id="UP000026961"/>
    </source>
</evidence>
<protein>
    <submittedName>
        <fullName evidence="2">Uncharacterized protein</fullName>
    </submittedName>
</protein>
<proteinExistence type="predicted"/>
<name>A0A0E0A6L3_9ORYZ</name>
<keyword evidence="3" id="KW-1185">Reference proteome</keyword>
<organism evidence="2">
    <name type="scientific">Oryza glumipatula</name>
    <dbReference type="NCBI Taxonomy" id="40148"/>
    <lineage>
        <taxon>Eukaryota</taxon>
        <taxon>Viridiplantae</taxon>
        <taxon>Streptophyta</taxon>
        <taxon>Embryophyta</taxon>
        <taxon>Tracheophyta</taxon>
        <taxon>Spermatophyta</taxon>
        <taxon>Magnoliopsida</taxon>
        <taxon>Liliopsida</taxon>
        <taxon>Poales</taxon>
        <taxon>Poaceae</taxon>
        <taxon>BOP clade</taxon>
        <taxon>Oryzoideae</taxon>
        <taxon>Oryzeae</taxon>
        <taxon>Oryzinae</taxon>
        <taxon>Oryza</taxon>
    </lineage>
</organism>
<dbReference type="HOGENOM" id="CLU_2227357_0_0_1"/>
<feature type="region of interest" description="Disordered" evidence="1">
    <location>
        <begin position="38"/>
        <end position="61"/>
    </location>
</feature>
<dbReference type="AlphaFoldDB" id="A0A0E0A6L3"/>
<sequence>MASAASPGDARPRCTALQNLPLTLLVSDLALLHCVPLLPPPPLRSPLTRSPDGRRRPRWCPPSLRRSRRRRRLCGCLCHLENDSSRWIRMFGEVHKSDYWLSSKAL</sequence>
<dbReference type="EnsemblPlants" id="OGLUM06G07350.1">
    <property type="protein sequence ID" value="OGLUM06G07350.1"/>
    <property type="gene ID" value="OGLUM06G07350"/>
</dbReference>
<evidence type="ECO:0000313" key="2">
    <source>
        <dbReference type="EnsemblPlants" id="OGLUM06G07350.1"/>
    </source>
</evidence>
<accession>A0A0E0A6L3</accession>
<evidence type="ECO:0000256" key="1">
    <source>
        <dbReference type="SAM" id="MobiDB-lite"/>
    </source>
</evidence>
<dbReference type="Gramene" id="OGLUM06G07350.1">
    <property type="protein sequence ID" value="OGLUM06G07350.1"/>
    <property type="gene ID" value="OGLUM06G07350"/>
</dbReference>